<dbReference type="Pfam" id="PF08449">
    <property type="entry name" value="UAA"/>
    <property type="match status" value="1"/>
</dbReference>
<comment type="subcellular location">
    <subcellularLocation>
        <location evidence="1">Membrane</location>
        <topology evidence="1">Multi-pass membrane protein</topology>
    </subcellularLocation>
</comment>
<keyword evidence="2" id="KW-0813">Transport</keyword>
<feature type="transmembrane region" description="Helical" evidence="6">
    <location>
        <begin position="218"/>
        <end position="238"/>
    </location>
</feature>
<dbReference type="InterPro" id="IPR013657">
    <property type="entry name" value="SCL35B1-4/HUT1"/>
</dbReference>
<evidence type="ECO:0000256" key="3">
    <source>
        <dbReference type="ARBA" id="ARBA00022692"/>
    </source>
</evidence>
<keyword evidence="4 6" id="KW-1133">Transmembrane helix</keyword>
<evidence type="ECO:0000256" key="5">
    <source>
        <dbReference type="ARBA" id="ARBA00023136"/>
    </source>
</evidence>
<evidence type="ECO:0000313" key="7">
    <source>
        <dbReference type="EMBL" id="GMI21463.1"/>
    </source>
</evidence>
<comment type="caution">
    <text evidence="7">The sequence shown here is derived from an EMBL/GenBank/DDBJ whole genome shotgun (WGS) entry which is preliminary data.</text>
</comment>
<evidence type="ECO:0000256" key="1">
    <source>
        <dbReference type="ARBA" id="ARBA00004141"/>
    </source>
</evidence>
<evidence type="ECO:0000313" key="8">
    <source>
        <dbReference type="Proteomes" id="UP001165060"/>
    </source>
</evidence>
<evidence type="ECO:0000256" key="6">
    <source>
        <dbReference type="SAM" id="Phobius"/>
    </source>
</evidence>
<accession>A0ABQ6M884</accession>
<keyword evidence="5 6" id="KW-0472">Membrane</keyword>
<keyword evidence="8" id="KW-1185">Reference proteome</keyword>
<evidence type="ECO:0000256" key="4">
    <source>
        <dbReference type="ARBA" id="ARBA00022989"/>
    </source>
</evidence>
<organism evidence="7 8">
    <name type="scientific">Tetraparma gracilis</name>
    <dbReference type="NCBI Taxonomy" id="2962635"/>
    <lineage>
        <taxon>Eukaryota</taxon>
        <taxon>Sar</taxon>
        <taxon>Stramenopiles</taxon>
        <taxon>Ochrophyta</taxon>
        <taxon>Bolidophyceae</taxon>
        <taxon>Parmales</taxon>
        <taxon>Triparmaceae</taxon>
        <taxon>Tetraparma</taxon>
    </lineage>
</organism>
<evidence type="ECO:0008006" key="9">
    <source>
        <dbReference type="Google" id="ProtNLM"/>
    </source>
</evidence>
<evidence type="ECO:0000256" key="2">
    <source>
        <dbReference type="ARBA" id="ARBA00022448"/>
    </source>
</evidence>
<sequence length="336" mass="35815">MLPPPPLPPAPAQSPPQSLPKLLFCFLGLQLSYLTWGYMQELIMTGEYSPTPLSPTGRFPSAAFCVFSNRLLAVLLGSSLVRVRHGALFPPGSPPLAAFAPPALSNTCSSWAQYLSLRFVSFPVQTMFKSSKVLPVMAVGRLLKGARYTRRQLLEAAGITLGVLVFSASSPGKSDAGDTEVPGVALLVLYVLADAFTSQWQARVYERFGRDNCDQYQMMMGVNMYAICFTSLGLVLSGELPAVLEFLAANPAALRHNAVTAVASAAGQLFIFYTIREFGPIVFTIIMTTRQMLSILLSSAAFGHEVGAGGALGAALVFGAVASKIAGDGRRPEKKG</sequence>
<dbReference type="Proteomes" id="UP001165060">
    <property type="component" value="Unassembled WGS sequence"/>
</dbReference>
<feature type="transmembrane region" description="Helical" evidence="6">
    <location>
        <begin position="258"/>
        <end position="275"/>
    </location>
</feature>
<keyword evidence="3 6" id="KW-0812">Transmembrane</keyword>
<feature type="transmembrane region" description="Helical" evidence="6">
    <location>
        <begin position="181"/>
        <end position="197"/>
    </location>
</feature>
<dbReference type="EMBL" id="BRYB01000049">
    <property type="protein sequence ID" value="GMI21463.1"/>
    <property type="molecule type" value="Genomic_DNA"/>
</dbReference>
<name>A0ABQ6M884_9STRA</name>
<dbReference type="PANTHER" id="PTHR10778">
    <property type="entry name" value="SOLUTE CARRIER FAMILY 35 MEMBER B"/>
    <property type="match status" value="1"/>
</dbReference>
<dbReference type="PANTHER" id="PTHR10778:SF13">
    <property type="entry name" value="ADENOSINE 3'-PHOSPHO 5'-PHOSPHOSULFATE TRANSPORTER 1"/>
    <property type="match status" value="1"/>
</dbReference>
<reference evidence="7 8" key="1">
    <citation type="journal article" date="2023" name="Commun. Biol.">
        <title>Genome analysis of Parmales, the sister group of diatoms, reveals the evolutionary specialization of diatoms from phago-mixotrophs to photoautotrophs.</title>
        <authorList>
            <person name="Ban H."/>
            <person name="Sato S."/>
            <person name="Yoshikawa S."/>
            <person name="Yamada K."/>
            <person name="Nakamura Y."/>
            <person name="Ichinomiya M."/>
            <person name="Sato N."/>
            <person name="Blanc-Mathieu R."/>
            <person name="Endo H."/>
            <person name="Kuwata A."/>
            <person name="Ogata H."/>
        </authorList>
    </citation>
    <scope>NUCLEOTIDE SEQUENCE [LARGE SCALE GENOMIC DNA]</scope>
</reference>
<proteinExistence type="predicted"/>
<protein>
    <recommendedName>
        <fullName evidence="9">Adenosine 3'-phospho 5'-phosphosulfate transporter 1</fullName>
    </recommendedName>
</protein>
<gene>
    <name evidence="7" type="ORF">TeGR_g6841</name>
</gene>